<evidence type="ECO:0000259" key="2">
    <source>
        <dbReference type="Pfam" id="PF00144"/>
    </source>
</evidence>
<evidence type="ECO:0000313" key="3">
    <source>
        <dbReference type="EnsemblProtists" id="EOD35194"/>
    </source>
</evidence>
<dbReference type="AlphaFoldDB" id="A0A0D3KHF9"/>
<dbReference type="SUPFAM" id="SSF56601">
    <property type="entry name" value="beta-lactamase/transpeptidase-like"/>
    <property type="match status" value="1"/>
</dbReference>
<dbReference type="OMA" id="HACYMND"/>
<dbReference type="HOGENOM" id="CLU_680473_0_0_1"/>
<dbReference type="Pfam" id="PF00144">
    <property type="entry name" value="Beta-lactamase"/>
    <property type="match status" value="1"/>
</dbReference>
<organism evidence="3 4">
    <name type="scientific">Emiliania huxleyi (strain CCMP1516)</name>
    <dbReference type="NCBI Taxonomy" id="280463"/>
    <lineage>
        <taxon>Eukaryota</taxon>
        <taxon>Haptista</taxon>
        <taxon>Haptophyta</taxon>
        <taxon>Prymnesiophyceae</taxon>
        <taxon>Isochrysidales</taxon>
        <taxon>Noelaerhabdaceae</taxon>
        <taxon>Emiliania</taxon>
    </lineage>
</organism>
<feature type="chain" id="PRO_5044291812" description="Beta-lactamase-related domain-containing protein" evidence="1">
    <location>
        <begin position="21"/>
        <end position="418"/>
    </location>
</feature>
<dbReference type="PANTHER" id="PTHR43283">
    <property type="entry name" value="BETA-LACTAMASE-RELATED"/>
    <property type="match status" value="1"/>
</dbReference>
<reference evidence="4" key="1">
    <citation type="journal article" date="2013" name="Nature">
        <title>Pan genome of the phytoplankton Emiliania underpins its global distribution.</title>
        <authorList>
            <person name="Read B.A."/>
            <person name="Kegel J."/>
            <person name="Klute M.J."/>
            <person name="Kuo A."/>
            <person name="Lefebvre S.C."/>
            <person name="Maumus F."/>
            <person name="Mayer C."/>
            <person name="Miller J."/>
            <person name="Monier A."/>
            <person name="Salamov A."/>
            <person name="Young J."/>
            <person name="Aguilar M."/>
            <person name="Claverie J.M."/>
            <person name="Frickenhaus S."/>
            <person name="Gonzalez K."/>
            <person name="Herman E.K."/>
            <person name="Lin Y.C."/>
            <person name="Napier J."/>
            <person name="Ogata H."/>
            <person name="Sarno A.F."/>
            <person name="Shmutz J."/>
            <person name="Schroeder D."/>
            <person name="de Vargas C."/>
            <person name="Verret F."/>
            <person name="von Dassow P."/>
            <person name="Valentin K."/>
            <person name="Van de Peer Y."/>
            <person name="Wheeler G."/>
            <person name="Dacks J.B."/>
            <person name="Delwiche C.F."/>
            <person name="Dyhrman S.T."/>
            <person name="Glockner G."/>
            <person name="John U."/>
            <person name="Richards T."/>
            <person name="Worden A.Z."/>
            <person name="Zhang X."/>
            <person name="Grigoriev I.V."/>
            <person name="Allen A.E."/>
            <person name="Bidle K."/>
            <person name="Borodovsky M."/>
            <person name="Bowler C."/>
            <person name="Brownlee C."/>
            <person name="Cock J.M."/>
            <person name="Elias M."/>
            <person name="Gladyshev V.N."/>
            <person name="Groth M."/>
            <person name="Guda C."/>
            <person name="Hadaegh A."/>
            <person name="Iglesias-Rodriguez M.D."/>
            <person name="Jenkins J."/>
            <person name="Jones B.M."/>
            <person name="Lawson T."/>
            <person name="Leese F."/>
            <person name="Lindquist E."/>
            <person name="Lobanov A."/>
            <person name="Lomsadze A."/>
            <person name="Malik S.B."/>
            <person name="Marsh M.E."/>
            <person name="Mackinder L."/>
            <person name="Mock T."/>
            <person name="Mueller-Roeber B."/>
            <person name="Pagarete A."/>
            <person name="Parker M."/>
            <person name="Probert I."/>
            <person name="Quesneville H."/>
            <person name="Raines C."/>
            <person name="Rensing S.A."/>
            <person name="Riano-Pachon D.M."/>
            <person name="Richier S."/>
            <person name="Rokitta S."/>
            <person name="Shiraiwa Y."/>
            <person name="Soanes D.M."/>
            <person name="van der Giezen M."/>
            <person name="Wahlund T.M."/>
            <person name="Williams B."/>
            <person name="Wilson W."/>
            <person name="Wolfe G."/>
            <person name="Wurch L.L."/>
        </authorList>
    </citation>
    <scope>NUCLEOTIDE SEQUENCE</scope>
</reference>
<dbReference type="GeneID" id="17280465"/>
<dbReference type="eggNOG" id="ENOG502S9N6">
    <property type="taxonomic scope" value="Eukaryota"/>
</dbReference>
<keyword evidence="4" id="KW-1185">Reference proteome</keyword>
<evidence type="ECO:0000313" key="4">
    <source>
        <dbReference type="Proteomes" id="UP000013827"/>
    </source>
</evidence>
<feature type="domain" description="Beta-lactamase-related" evidence="2">
    <location>
        <begin position="47"/>
        <end position="259"/>
    </location>
</feature>
<dbReference type="KEGG" id="ehx:EMIHUDRAFT_441011"/>
<reference evidence="3" key="2">
    <citation type="submission" date="2024-10" db="UniProtKB">
        <authorList>
            <consortium name="EnsemblProtists"/>
        </authorList>
    </citation>
    <scope>IDENTIFICATION</scope>
</reference>
<accession>A0A0D3KHF9</accession>
<proteinExistence type="predicted"/>
<feature type="signal peptide" evidence="1">
    <location>
        <begin position="1"/>
        <end position="20"/>
    </location>
</feature>
<sequence length="418" mass="45766">MLSLLLTVALMLSLLTVSTATPPDAAAWRPIRTLLENWQFTTEYAISIGTADHGQLFVYESGNFTMDQQIPTGSTSKWPSAMMFAGLVGDGTIRSLDDPVHEYLPYWTKHPLDARSHITLRHLLTFTSGFGDGHPGFEFNTRAARAWRAGRTPPRNNISRECDLESGDTAKCAQSIYSGVKLIGVPGHVYSYNSNHLQLAAGVAVAGSGLPIKEVVRRYLLQPFGLTDSYYEGRCPDFAGSLVTTGRDYERFLHSLLSYRRHPSPALILESERDGTPFLSDQYTLYGNYGFGARTHTTSAARSHFLMCFDSAGGYTDACADARSHFDPGAFGFIPVLDRKFGFYLNLVAAETAPTGSYPLSGIPEYLAVGLKPHVEAILSQRPPRAEEHLHHNPAIAGLSLADVNYALGCRLHPDSCA</sequence>
<dbReference type="PaxDb" id="2903-EOD35194"/>
<name>A0A0D3KHF9_EMIH1</name>
<dbReference type="InterPro" id="IPR001466">
    <property type="entry name" value="Beta-lactam-related"/>
</dbReference>
<dbReference type="RefSeq" id="XP_005787623.1">
    <property type="nucleotide sequence ID" value="XM_005787566.1"/>
</dbReference>
<dbReference type="InterPro" id="IPR012338">
    <property type="entry name" value="Beta-lactam/transpept-like"/>
</dbReference>
<keyword evidence="1" id="KW-0732">Signal</keyword>
<dbReference type="InterPro" id="IPR050789">
    <property type="entry name" value="Diverse_Enzym_Activities"/>
</dbReference>
<dbReference type="Proteomes" id="UP000013827">
    <property type="component" value="Unassembled WGS sequence"/>
</dbReference>
<protein>
    <recommendedName>
        <fullName evidence="2">Beta-lactamase-related domain-containing protein</fullName>
    </recommendedName>
</protein>
<evidence type="ECO:0000256" key="1">
    <source>
        <dbReference type="SAM" id="SignalP"/>
    </source>
</evidence>
<dbReference type="PANTHER" id="PTHR43283:SF3">
    <property type="entry name" value="BETA-LACTAMASE FAMILY PROTEIN (AFU_ORTHOLOGUE AFUA_5G07500)"/>
    <property type="match status" value="1"/>
</dbReference>
<dbReference type="Gene3D" id="3.40.710.10">
    <property type="entry name" value="DD-peptidase/beta-lactamase superfamily"/>
    <property type="match status" value="1"/>
</dbReference>
<dbReference type="EnsemblProtists" id="EOD35194">
    <property type="protein sequence ID" value="EOD35194"/>
    <property type="gene ID" value="EMIHUDRAFT_441011"/>
</dbReference>